<reference evidence="13 21" key="2">
    <citation type="submission" date="2018-09" db="EMBL/GenBank/DDBJ databases">
        <title>Genomic epidemiology reveals two lineages of Vibrio cholerae that can cause global cholera epidemics despite absence of cholera toxin gene.</title>
        <authorList>
            <person name="Wang H."/>
            <person name="Zen W."/>
            <person name="Yu H."/>
            <person name="Zhang W."/>
            <person name="Pan J."/>
            <person name="Yang C."/>
            <person name="Cui Y."/>
        </authorList>
    </citation>
    <scope>NUCLEOTIDE SEQUENCE [LARGE SCALE GENOMIC DNA]</scope>
    <source>
        <strain evidence="13 21">00-1_S85</strain>
    </source>
</reference>
<dbReference type="PANTHER" id="PTHR42734">
    <property type="entry name" value="METAL TRANSPORT SYSTEM ATP-BINDING PROTEIN TM_0124-RELATED"/>
    <property type="match status" value="1"/>
</dbReference>
<dbReference type="Gene3D" id="3.40.50.300">
    <property type="entry name" value="P-loop containing nucleotide triphosphate hydrolases"/>
    <property type="match status" value="1"/>
</dbReference>
<dbReference type="FunFam" id="3.40.50.300:FF:000392">
    <property type="entry name" value="Zinc import ATP-binding protein ZnuC"/>
    <property type="match status" value="1"/>
</dbReference>
<dbReference type="GO" id="GO:0005524">
    <property type="term" value="F:ATP binding"/>
    <property type="evidence" value="ECO:0007669"/>
    <property type="project" value="UniProtKB-KW"/>
</dbReference>
<evidence type="ECO:0000313" key="13">
    <source>
        <dbReference type="EMBL" id="MVD21818.1"/>
    </source>
</evidence>
<dbReference type="GeneID" id="89513932"/>
<keyword evidence="2" id="KW-1003">Cell membrane</keyword>
<gene>
    <name evidence="15" type="primary">znuC</name>
    <name evidence="13" type="ORF">D6U24_00475</name>
    <name evidence="11" type="ORF">ERS013201_02228</name>
    <name evidence="14" type="ORF">EYB64_02445</name>
    <name evidence="15" type="ORF">FLM02_03710</name>
    <name evidence="16" type="ORF">FXF03_12275</name>
    <name evidence="12" type="ORF">KIN13_20855</name>
</gene>
<dbReference type="Proteomes" id="UP000319979">
    <property type="component" value="Unassembled WGS sequence"/>
</dbReference>
<dbReference type="EMBL" id="CWQJ01000012">
    <property type="protein sequence ID" value="CSC27263.1"/>
    <property type="molecule type" value="Genomic_DNA"/>
</dbReference>
<evidence type="ECO:0000313" key="21">
    <source>
        <dbReference type="Proteomes" id="UP000471242"/>
    </source>
</evidence>
<dbReference type="SMART" id="SM00382">
    <property type="entry name" value="AAA"/>
    <property type="match status" value="1"/>
</dbReference>
<accession>A0A085SS24</accession>
<dbReference type="EMBL" id="VIOS01000013">
    <property type="protein sequence ID" value="TQP16550.1"/>
    <property type="molecule type" value="Genomic_DNA"/>
</dbReference>
<evidence type="ECO:0000256" key="2">
    <source>
        <dbReference type="ARBA" id="ARBA00022475"/>
    </source>
</evidence>
<keyword evidence="5 15" id="KW-0067">ATP-binding</keyword>
<evidence type="ECO:0000256" key="4">
    <source>
        <dbReference type="ARBA" id="ARBA00022833"/>
    </source>
</evidence>
<evidence type="ECO:0000256" key="6">
    <source>
        <dbReference type="ARBA" id="ARBA00022906"/>
    </source>
</evidence>
<keyword evidence="9" id="KW-0472">Membrane</keyword>
<feature type="domain" description="ABC transporter" evidence="10">
    <location>
        <begin position="5"/>
        <end position="220"/>
    </location>
</feature>
<dbReference type="InterPro" id="IPR003439">
    <property type="entry name" value="ABC_transporter-like_ATP-bd"/>
</dbReference>
<dbReference type="EMBL" id="JAHBND010001006">
    <property type="protein sequence ID" value="MBS7675843.1"/>
    <property type="molecule type" value="Genomic_DNA"/>
</dbReference>
<dbReference type="GO" id="GO:0010043">
    <property type="term" value="P:response to zinc ion"/>
    <property type="evidence" value="ECO:0007669"/>
    <property type="project" value="TreeGrafter"/>
</dbReference>
<evidence type="ECO:0000256" key="3">
    <source>
        <dbReference type="ARBA" id="ARBA00022741"/>
    </source>
</evidence>
<evidence type="ECO:0000313" key="12">
    <source>
        <dbReference type="EMBL" id="MBS7675843.1"/>
    </source>
</evidence>
<dbReference type="EC" id="3.6.3.-" evidence="11"/>
<dbReference type="EMBL" id="VSIJ01000033">
    <property type="protein sequence ID" value="TXX65227.1"/>
    <property type="molecule type" value="Genomic_DNA"/>
</dbReference>
<organism evidence="15 19">
    <name type="scientific">Vibrio cholerae</name>
    <dbReference type="NCBI Taxonomy" id="666"/>
    <lineage>
        <taxon>Bacteria</taxon>
        <taxon>Pseudomonadati</taxon>
        <taxon>Pseudomonadota</taxon>
        <taxon>Gammaproteobacteria</taxon>
        <taxon>Vibrionales</taxon>
        <taxon>Vibrionaceae</taxon>
        <taxon>Vibrio</taxon>
    </lineage>
</organism>
<evidence type="ECO:0000313" key="19">
    <source>
        <dbReference type="Proteomes" id="UP000319979"/>
    </source>
</evidence>
<dbReference type="GO" id="GO:0016887">
    <property type="term" value="F:ATP hydrolysis activity"/>
    <property type="evidence" value="ECO:0007669"/>
    <property type="project" value="InterPro"/>
</dbReference>
<dbReference type="PROSITE" id="PS50893">
    <property type="entry name" value="ABC_TRANSPORTER_2"/>
    <property type="match status" value="1"/>
</dbReference>
<keyword evidence="4" id="KW-0862">Zinc</keyword>
<dbReference type="PANTHER" id="PTHR42734:SF9">
    <property type="entry name" value="ZINC IMPORT ATP-BINDING PROTEIN ZNUC"/>
    <property type="match status" value="1"/>
</dbReference>
<evidence type="ECO:0000256" key="5">
    <source>
        <dbReference type="ARBA" id="ARBA00022840"/>
    </source>
</evidence>
<dbReference type="Proteomes" id="UP001196338">
    <property type="component" value="Unassembled WGS sequence"/>
</dbReference>
<dbReference type="NCBIfam" id="NF007090">
    <property type="entry name" value="PRK09544.1"/>
    <property type="match status" value="1"/>
</dbReference>
<dbReference type="KEGG" id="vcq:EN18_13505"/>
<keyword evidence="7" id="KW-1278">Translocase</keyword>
<evidence type="ECO:0000256" key="8">
    <source>
        <dbReference type="ARBA" id="ARBA00023065"/>
    </source>
</evidence>
<keyword evidence="6" id="KW-0864">Zinc transport</keyword>
<dbReference type="EMBL" id="QZRB01000001">
    <property type="protein sequence ID" value="MVD21818.1"/>
    <property type="molecule type" value="Genomic_DNA"/>
</dbReference>
<sequence>MAILIELQDICVDFEQRRVLDNIRLTLTKGNITTLIGPNGAGKSTLVKVILGLQSLSSGKIIRQSGIRIGYVPQKLKLNDTLPLTVNRFLKLAGRFSTQELSEALRLVGGEHLQSSDMHKLSGGETQRVLLARALLQRPDLLVLDEPAQGVDVQGQIDLYDLIHTLRNRFGCAVLMVSHDLHLVMAKTDEVICLQHHVCCSGSPESIAKHPSYLAMFGHRSRDTLAFYQHHHEHHHHDLSGLPVKGKASVCSHHSHGHHKHD</sequence>
<evidence type="ECO:0000313" key="16">
    <source>
        <dbReference type="EMBL" id="TXX65227.1"/>
    </source>
</evidence>
<reference evidence="12" key="6">
    <citation type="submission" date="2021-05" db="EMBL/GenBank/DDBJ databases">
        <authorList>
            <person name="Stine C."/>
        </authorList>
    </citation>
    <scope>NUCLEOTIDE SEQUENCE</scope>
    <source>
        <strain evidence="12">TDS0091212</strain>
    </source>
</reference>
<dbReference type="Proteomes" id="UP000046067">
    <property type="component" value="Unassembled WGS sequence"/>
</dbReference>
<dbReference type="Proteomes" id="UP000471242">
    <property type="component" value="Unassembled WGS sequence"/>
</dbReference>
<name>A0A085SS24_VIBCL</name>
<evidence type="ECO:0000256" key="1">
    <source>
        <dbReference type="ARBA" id="ARBA00022448"/>
    </source>
</evidence>
<reference evidence="14 18" key="3">
    <citation type="submission" date="2019-02" db="EMBL/GenBank/DDBJ databases">
        <title>Genomic plasticity associated with the antimicrobial resistance in Vibrio cholerae.</title>
        <authorList>
            <person name="Verma J."/>
            <person name="Bag S."/>
            <person name="Saha B."/>
            <person name="Kumar P."/>
            <person name="Ghosh T.S."/>
            <person name="Dayal M."/>
            <person name="Senapati T."/>
            <person name="Mehra S."/>
            <person name="Dey P."/>
            <person name="Desigamani A."/>
            <person name="Kumar D."/>
            <person name="Rana P."/>
            <person name="Kumar B."/>
            <person name="Maiti T.K."/>
            <person name="Sharma N.C."/>
            <person name="Bhadra R.K."/>
            <person name="Mutreja A."/>
            <person name="Nair G.B."/>
            <person name="Ramamurthy T."/>
            <person name="Das B."/>
        </authorList>
    </citation>
    <scope>NUCLEOTIDE SEQUENCE [LARGE SCALE GENOMIC DNA]</scope>
    <source>
        <strain evidence="14 18">IDH06781</strain>
    </source>
</reference>
<keyword evidence="3" id="KW-0547">Nucleotide-binding</keyword>
<reference evidence="12" key="7">
    <citation type="submission" date="2023-08" db="EMBL/GenBank/DDBJ databases">
        <title>Vibrio cholerae Outbreaks in Tanzania Exemplify Founder Flush: Simultaneous Increases in Population Size and Genetic Diversity.</title>
        <authorList>
            <person name="Debes A.K."/>
            <person name="Mohammed A."/>
            <person name="Maseke I."/>
            <person name="Almeida M."/>
            <person name="Li S."/>
            <person name="Matimba H."/>
            <person name="Joachim A."/>
            <person name="Mizinduko M."/>
            <person name="Nyanga S."/>
            <person name="Kelly M."/>
            <person name="Kachwamba Y."/>
            <person name="Schaffer A.M."/>
            <person name="Nyanga A.S."/>
            <person name="Mghamba J."/>
            <person name="Mosha F.S."/>
            <person name="Sack D.A."/>
            <person name="Stine O.C."/>
        </authorList>
    </citation>
    <scope>NUCLEOTIDE SEQUENCE</scope>
    <source>
        <strain evidence="12">TDS0091212</strain>
    </source>
</reference>
<evidence type="ECO:0000313" key="11">
    <source>
        <dbReference type="EMBL" id="CSC27263.1"/>
    </source>
</evidence>
<keyword evidence="11" id="KW-0378">Hydrolase</keyword>
<dbReference type="Proteomes" id="UP000294145">
    <property type="component" value="Unassembled WGS sequence"/>
</dbReference>
<dbReference type="GO" id="GO:0006829">
    <property type="term" value="P:zinc ion transport"/>
    <property type="evidence" value="ECO:0007669"/>
    <property type="project" value="UniProtKB-KW"/>
</dbReference>
<evidence type="ECO:0000259" key="10">
    <source>
        <dbReference type="PROSITE" id="PS50893"/>
    </source>
</evidence>
<dbReference type="SUPFAM" id="SSF52540">
    <property type="entry name" value="P-loop containing nucleoside triphosphate hydrolases"/>
    <property type="match status" value="1"/>
</dbReference>
<dbReference type="InterPro" id="IPR050153">
    <property type="entry name" value="Metal_Ion_Import_ABC"/>
</dbReference>
<dbReference type="RefSeq" id="WP_000996146.1">
    <property type="nucleotide sequence ID" value="NZ_AP018677.1"/>
</dbReference>
<protein>
    <submittedName>
        <fullName evidence="13">Mn2+/Zn2+ABC transporter ATP-binding protein</fullName>
    </submittedName>
    <submittedName>
        <fullName evidence="11 15">Zinc ABC transporter ATP-binding protein</fullName>
        <ecNumber evidence="11">3.6.3.-</ecNumber>
    </submittedName>
</protein>
<dbReference type="AlphaFoldDB" id="A0A085SS24"/>
<evidence type="ECO:0000313" key="20">
    <source>
        <dbReference type="Proteomes" id="UP000323819"/>
    </source>
</evidence>
<reference evidence="15 19" key="5">
    <citation type="submission" date="2019-07" db="EMBL/GenBank/DDBJ databases">
        <title>Phenotypic and genotypic antimicrobial resistance traits of Vibrio cholerae non-O1/non-O139 isolated from a large Austrian lake frequently associated with cases of infection.</title>
        <authorList>
            <person name="Lepuschitz S."/>
            <person name="Baron S."/>
            <person name="Larvor E."/>
            <person name="Granier S."/>
            <person name="Pretzer C."/>
            <person name="Mach R.L."/>
            <person name="Farnleitner A.H."/>
            <person name="Ruppitsch W."/>
            <person name="Pleininger S."/>
            <person name="Indra A."/>
            <person name="Kirschner A.K.T."/>
        </authorList>
    </citation>
    <scope>NUCLEOTIDE SEQUENCE [LARGE SCALE GENOMIC DNA]</scope>
    <source>
        <strain evidence="15 19">A12JL36W90</strain>
    </source>
</reference>
<dbReference type="Proteomes" id="UP000323819">
    <property type="component" value="Unassembled WGS sequence"/>
</dbReference>
<evidence type="ECO:0000313" key="14">
    <source>
        <dbReference type="EMBL" id="TBM45775.1"/>
    </source>
</evidence>
<dbReference type="InterPro" id="IPR003593">
    <property type="entry name" value="AAA+_ATPase"/>
</dbReference>
<dbReference type="EMBL" id="SISP01000002">
    <property type="protein sequence ID" value="TBM45775.1"/>
    <property type="molecule type" value="Genomic_DNA"/>
</dbReference>
<evidence type="ECO:0000313" key="17">
    <source>
        <dbReference type="Proteomes" id="UP000046067"/>
    </source>
</evidence>
<keyword evidence="1" id="KW-0813">Transport</keyword>
<dbReference type="SMR" id="A0A085SS24"/>
<evidence type="ECO:0000313" key="15">
    <source>
        <dbReference type="EMBL" id="TQP16550.1"/>
    </source>
</evidence>
<keyword evidence="8" id="KW-0406">Ion transport</keyword>
<reference evidence="16 20" key="4">
    <citation type="submission" date="2019-06" db="EMBL/GenBank/DDBJ databases">
        <title>Vibrio cholerae phylogeny based on whole-genome sequencing reveals genetic diversity and population strucutre.</title>
        <authorList>
            <person name="Zhiqiu Y."/>
            <person name="Bin L."/>
            <person name="Lingyan J."/>
        </authorList>
    </citation>
    <scope>NUCLEOTIDE SEQUENCE [LARGE SCALE GENOMIC DNA]</scope>
    <source>
        <strain evidence="16 20">N2814</strain>
    </source>
</reference>
<reference evidence="11 17" key="1">
    <citation type="submission" date="2015-07" db="EMBL/GenBank/DDBJ databases">
        <authorList>
            <consortium name="Pathogen Informatics"/>
        </authorList>
    </citation>
    <scope>NUCLEOTIDE SEQUENCE [LARGE SCALE GENOMIC DNA]</scope>
    <source>
        <strain evidence="11 17">A325</strain>
    </source>
</reference>
<evidence type="ECO:0000256" key="7">
    <source>
        <dbReference type="ARBA" id="ARBA00022967"/>
    </source>
</evidence>
<dbReference type="Pfam" id="PF00005">
    <property type="entry name" value="ABC_tran"/>
    <property type="match status" value="1"/>
</dbReference>
<dbReference type="InterPro" id="IPR027417">
    <property type="entry name" value="P-loop_NTPase"/>
</dbReference>
<dbReference type="OMA" id="GHDHVHP"/>
<evidence type="ECO:0000313" key="18">
    <source>
        <dbReference type="Proteomes" id="UP000294145"/>
    </source>
</evidence>
<evidence type="ECO:0000256" key="9">
    <source>
        <dbReference type="ARBA" id="ARBA00023136"/>
    </source>
</evidence>
<proteinExistence type="predicted"/>